<gene>
    <name evidence="1" type="ORF">FB45DRAFT_862218</name>
</gene>
<evidence type="ECO:0000313" key="2">
    <source>
        <dbReference type="Proteomes" id="UP001221142"/>
    </source>
</evidence>
<proteinExistence type="predicted"/>
<dbReference type="EMBL" id="JARKIF010000003">
    <property type="protein sequence ID" value="KAJ7644974.1"/>
    <property type="molecule type" value="Genomic_DNA"/>
</dbReference>
<sequence length="479" mass="54111">MSAGEEKRSSSDHDEMDYNITSTPACLLLSSAIEALKAIEYLTLATAMHMHPDLQKRSLDRRPLSGRRIAQKAIEPTKGLQKCEFFVWGLQCTATTKYGNFMSDSWREFDSGGRVLRPSDKKNWKRRAFLSVWFFNLDPAWIPTPDRRRIPDAVRAALVLPSALQAIGTLAEEMEFYCAYLSCVSRFYDNEAAREVMCQTPGFWAVFVKAWSFLRDLEDVRDIRSLLQDLATHFAFTQTGLYPLRLEEMVDAAGGSSDDLASLVLSYIQVVLDNNFQKTFIFVQSVNTFVADSDHRGDAQGFSSPGPLTRSFLSQVYKIDPAHPSSPQPALPPSLDPEGEQWEDLVSRADVDRGFLQLHGLHLIDNKRRVWVIPLRTNSVVVYEALVGLAKFETHLSALNRARISAERSASLRDNRHINGNHMSMGSFASKLDGIVLLGRIIPIKLISSLRPMWCLHNFMVILPRQWTVPLLPEFLYGP</sequence>
<protein>
    <submittedName>
        <fullName evidence="1">Uncharacterized protein</fullName>
    </submittedName>
</protein>
<reference evidence="1" key="1">
    <citation type="submission" date="2023-03" db="EMBL/GenBank/DDBJ databases">
        <title>Massive genome expansion in bonnet fungi (Mycena s.s.) driven by repeated elements and novel gene families across ecological guilds.</title>
        <authorList>
            <consortium name="Lawrence Berkeley National Laboratory"/>
            <person name="Harder C.B."/>
            <person name="Miyauchi S."/>
            <person name="Viragh M."/>
            <person name="Kuo A."/>
            <person name="Thoen E."/>
            <person name="Andreopoulos B."/>
            <person name="Lu D."/>
            <person name="Skrede I."/>
            <person name="Drula E."/>
            <person name="Henrissat B."/>
            <person name="Morin E."/>
            <person name="Kohler A."/>
            <person name="Barry K."/>
            <person name="LaButti K."/>
            <person name="Morin E."/>
            <person name="Salamov A."/>
            <person name="Lipzen A."/>
            <person name="Mereny Z."/>
            <person name="Hegedus B."/>
            <person name="Baldrian P."/>
            <person name="Stursova M."/>
            <person name="Weitz H."/>
            <person name="Taylor A."/>
            <person name="Grigoriev I.V."/>
            <person name="Nagy L.G."/>
            <person name="Martin F."/>
            <person name="Kauserud H."/>
        </authorList>
    </citation>
    <scope>NUCLEOTIDE SEQUENCE</scope>
    <source>
        <strain evidence="1">9284</strain>
    </source>
</reference>
<name>A0AAD7FXZ6_9AGAR</name>
<comment type="caution">
    <text evidence="1">The sequence shown here is derived from an EMBL/GenBank/DDBJ whole genome shotgun (WGS) entry which is preliminary data.</text>
</comment>
<evidence type="ECO:0000313" key="1">
    <source>
        <dbReference type="EMBL" id="KAJ7644974.1"/>
    </source>
</evidence>
<organism evidence="1 2">
    <name type="scientific">Roridomyces roridus</name>
    <dbReference type="NCBI Taxonomy" id="1738132"/>
    <lineage>
        <taxon>Eukaryota</taxon>
        <taxon>Fungi</taxon>
        <taxon>Dikarya</taxon>
        <taxon>Basidiomycota</taxon>
        <taxon>Agaricomycotina</taxon>
        <taxon>Agaricomycetes</taxon>
        <taxon>Agaricomycetidae</taxon>
        <taxon>Agaricales</taxon>
        <taxon>Marasmiineae</taxon>
        <taxon>Mycenaceae</taxon>
        <taxon>Roridomyces</taxon>
    </lineage>
</organism>
<keyword evidence="2" id="KW-1185">Reference proteome</keyword>
<dbReference type="AlphaFoldDB" id="A0AAD7FXZ6"/>
<accession>A0AAD7FXZ6</accession>
<dbReference type="Proteomes" id="UP001221142">
    <property type="component" value="Unassembled WGS sequence"/>
</dbReference>